<feature type="compositionally biased region" description="Low complexity" evidence="5">
    <location>
        <begin position="233"/>
        <end position="262"/>
    </location>
</feature>
<dbReference type="PROSITE" id="PS50103">
    <property type="entry name" value="ZF_C3H1"/>
    <property type="match status" value="1"/>
</dbReference>
<dbReference type="InterPro" id="IPR041367">
    <property type="entry name" value="Znf-CCCH_4"/>
</dbReference>
<keyword evidence="2 4" id="KW-0863">Zinc-finger</keyword>
<feature type="compositionally biased region" description="Polar residues" evidence="5">
    <location>
        <begin position="509"/>
        <end position="518"/>
    </location>
</feature>
<sequence>MAGGRVCEFFLQGRCRFGDNCKNIHPREQAQQNRFAPLSNQPSSSSGGRARSGGVNGGDRHRPGQDEKLPYYLNHDALRADLTIGGTEGEKPEWPLSAYGPGKEAPRQLLEGLIEQSFEEARVLCYAAVNGNNLQEYIQKEAEAKNQANQQAQNILGDLDGAIKYIVDGENQHPNRNDHVIKNAGSFRGTGQIASTGGNSAPGQPSAASGSSAFGQPSQPGRGSGFGQASQMGSGSAFGQPSQAGSGSAFGQSSQLGGSSSFGQASSIVAKPAFGQPTQSAAVSAFGQASAVGGGGGGGSFGQPSALGAKPTFGQPTQPAFGQSAFGQAAKPAFGQTPSPFGQQQQQQPQERKPNPFASQASQPSGFAAAAAQPSAFGQTGQMQQQQPSPFGQASGASQSSGFVTSGSQAGTNPFAASKPASTPAFDQPTQANGSAFGQPSQLGNSVFGQPSQPFGGSATPAPASNANSNGSAFGQPTQPASGSTGIFGARPNGAAAAPTQASASSQPNGTATGISATATYTSRTANGTLQAWKGRQVMYDEHNNPTYGNPQTGKMERIWHANGPPETPNAYAEAPPELYVGELGALLKEVYDYVRQDEQFKDGVMPEIPPKREWLRWDL</sequence>
<dbReference type="Pfam" id="PF18044">
    <property type="entry name" value="zf-CCCH_4"/>
    <property type="match status" value="1"/>
</dbReference>
<evidence type="ECO:0000313" key="8">
    <source>
        <dbReference type="Proteomes" id="UP001324427"/>
    </source>
</evidence>
<dbReference type="PANTHER" id="PTHR21099">
    <property type="entry name" value="RAD201"/>
    <property type="match status" value="1"/>
</dbReference>
<evidence type="ECO:0000259" key="6">
    <source>
        <dbReference type="PROSITE" id="PS50103"/>
    </source>
</evidence>
<evidence type="ECO:0000256" key="4">
    <source>
        <dbReference type="PROSITE-ProRule" id="PRU00723"/>
    </source>
</evidence>
<proteinExistence type="predicted"/>
<evidence type="ECO:0000313" key="7">
    <source>
        <dbReference type="EMBL" id="KAK4549134.1"/>
    </source>
</evidence>
<keyword evidence="8" id="KW-1185">Reference proteome</keyword>
<protein>
    <recommendedName>
        <fullName evidence="6">C3H1-type domain-containing protein</fullName>
    </recommendedName>
</protein>
<keyword evidence="3 4" id="KW-0862">Zinc</keyword>
<dbReference type="EMBL" id="JAVFHQ010000005">
    <property type="protein sequence ID" value="KAK4549134.1"/>
    <property type="molecule type" value="Genomic_DNA"/>
</dbReference>
<feature type="domain" description="C3H1-type" evidence="6">
    <location>
        <begin position="1"/>
        <end position="28"/>
    </location>
</feature>
<evidence type="ECO:0000256" key="1">
    <source>
        <dbReference type="ARBA" id="ARBA00022723"/>
    </source>
</evidence>
<feature type="region of interest" description="Disordered" evidence="5">
    <location>
        <begin position="29"/>
        <end position="68"/>
    </location>
</feature>
<organism evidence="7 8">
    <name type="scientific">Oleoguttula mirabilis</name>
    <dbReference type="NCBI Taxonomy" id="1507867"/>
    <lineage>
        <taxon>Eukaryota</taxon>
        <taxon>Fungi</taxon>
        <taxon>Dikarya</taxon>
        <taxon>Ascomycota</taxon>
        <taxon>Pezizomycotina</taxon>
        <taxon>Dothideomycetes</taxon>
        <taxon>Dothideomycetidae</taxon>
        <taxon>Mycosphaerellales</taxon>
        <taxon>Teratosphaeriaceae</taxon>
        <taxon>Oleoguttula</taxon>
    </lineage>
</organism>
<feature type="compositionally biased region" description="Polar residues" evidence="5">
    <location>
        <begin position="29"/>
        <end position="42"/>
    </location>
</feature>
<keyword evidence="1 4" id="KW-0479">Metal-binding</keyword>
<dbReference type="InterPro" id="IPR036855">
    <property type="entry name" value="Znf_CCCH_sf"/>
</dbReference>
<evidence type="ECO:0000256" key="3">
    <source>
        <dbReference type="ARBA" id="ARBA00022833"/>
    </source>
</evidence>
<gene>
    <name evidence="7" type="ORF">LTR36_007591</name>
</gene>
<dbReference type="SUPFAM" id="SSF90229">
    <property type="entry name" value="CCCH zinc finger"/>
    <property type="match status" value="1"/>
</dbReference>
<dbReference type="InterPro" id="IPR000571">
    <property type="entry name" value="Znf_CCCH"/>
</dbReference>
<comment type="caution">
    <text evidence="7">The sequence shown here is derived from an EMBL/GenBank/DDBJ whole genome shotgun (WGS) entry which is preliminary data.</text>
</comment>
<dbReference type="GO" id="GO:0005634">
    <property type="term" value="C:nucleus"/>
    <property type="evidence" value="ECO:0007669"/>
    <property type="project" value="TreeGrafter"/>
</dbReference>
<dbReference type="PANTHER" id="PTHR21099:SF2">
    <property type="entry name" value="SI:CH211-113E8.11"/>
    <property type="match status" value="1"/>
</dbReference>
<feature type="compositionally biased region" description="Polar residues" evidence="5">
    <location>
        <begin position="428"/>
        <end position="455"/>
    </location>
</feature>
<dbReference type="Proteomes" id="UP001324427">
    <property type="component" value="Unassembled WGS sequence"/>
</dbReference>
<reference evidence="7 8" key="1">
    <citation type="submission" date="2021-11" db="EMBL/GenBank/DDBJ databases">
        <title>Black yeast isolated from Biological Soil Crust.</title>
        <authorList>
            <person name="Kurbessoian T."/>
        </authorList>
    </citation>
    <scope>NUCLEOTIDE SEQUENCE [LARGE SCALE GENOMIC DNA]</scope>
    <source>
        <strain evidence="7 8">CCFEE 5522</strain>
    </source>
</reference>
<dbReference type="AlphaFoldDB" id="A0AAV9JWY8"/>
<feature type="region of interest" description="Disordered" evidence="5">
    <location>
        <begin position="288"/>
        <end position="518"/>
    </location>
</feature>
<feature type="compositionally biased region" description="Basic and acidic residues" evidence="5">
    <location>
        <begin position="58"/>
        <end position="68"/>
    </location>
</feature>
<dbReference type="SMART" id="SM00356">
    <property type="entry name" value="ZnF_C3H1"/>
    <property type="match status" value="1"/>
</dbReference>
<evidence type="ECO:0000256" key="2">
    <source>
        <dbReference type="ARBA" id="ARBA00022771"/>
    </source>
</evidence>
<dbReference type="Gene3D" id="4.10.1000.10">
    <property type="entry name" value="Zinc finger, CCCH-type"/>
    <property type="match status" value="1"/>
</dbReference>
<evidence type="ECO:0000256" key="5">
    <source>
        <dbReference type="SAM" id="MobiDB-lite"/>
    </source>
</evidence>
<feature type="compositionally biased region" description="Low complexity" evidence="5">
    <location>
        <begin position="336"/>
        <end position="402"/>
    </location>
</feature>
<name>A0AAV9JWY8_9PEZI</name>
<feature type="zinc finger region" description="C3H1-type" evidence="4">
    <location>
        <begin position="1"/>
        <end position="28"/>
    </location>
</feature>
<feature type="compositionally biased region" description="Low complexity" evidence="5">
    <location>
        <begin position="495"/>
        <end position="508"/>
    </location>
</feature>
<feature type="compositionally biased region" description="Gly residues" evidence="5">
    <location>
        <begin position="292"/>
        <end position="301"/>
    </location>
</feature>
<accession>A0AAV9JWY8</accession>
<feature type="compositionally biased region" description="Polar residues" evidence="5">
    <location>
        <begin position="403"/>
        <end position="412"/>
    </location>
</feature>
<feature type="compositionally biased region" description="Low complexity" evidence="5">
    <location>
        <begin position="456"/>
        <end position="473"/>
    </location>
</feature>
<feature type="compositionally biased region" description="Polar residues" evidence="5">
    <location>
        <begin position="475"/>
        <end position="485"/>
    </location>
</feature>
<feature type="region of interest" description="Disordered" evidence="5">
    <location>
        <begin position="188"/>
        <end position="262"/>
    </location>
</feature>
<feature type="compositionally biased region" description="Low complexity" evidence="5">
    <location>
        <begin position="197"/>
        <end position="221"/>
    </location>
</feature>
<dbReference type="CDD" id="cd23954">
    <property type="entry name" value="AMO1_CTD"/>
    <property type="match status" value="1"/>
</dbReference>
<dbReference type="GO" id="GO:0008270">
    <property type="term" value="F:zinc ion binding"/>
    <property type="evidence" value="ECO:0007669"/>
    <property type="project" value="UniProtKB-KW"/>
</dbReference>